<sequence length="142" mass="15782">MRTPTYPVSAIDEEEDVVDKASKDFIAGDFPIAVSDKEKKAPNATRPLPGTLPKSAGDLTSASRALLMRLLERDPKVRMRSLRQLQQSALYMGFNFEHVKSKKMSPKSILERHFPLVKASTNGSLNIVSKDFTAFDQSIISD</sequence>
<protein>
    <submittedName>
        <fullName evidence="2">Uncharacterized protein</fullName>
    </submittedName>
</protein>
<name>A0ABN8I4I2_9NEOP</name>
<evidence type="ECO:0000256" key="1">
    <source>
        <dbReference type="SAM" id="MobiDB-lite"/>
    </source>
</evidence>
<feature type="non-terminal residue" evidence="2">
    <location>
        <position position="142"/>
    </location>
</feature>
<dbReference type="Proteomes" id="UP000837857">
    <property type="component" value="Chromosome 18"/>
</dbReference>
<accession>A0ABN8I4I2</accession>
<feature type="region of interest" description="Disordered" evidence="1">
    <location>
        <begin position="37"/>
        <end position="57"/>
    </location>
</feature>
<organism evidence="2 3">
    <name type="scientific">Iphiclides podalirius</name>
    <name type="common">scarce swallowtail</name>
    <dbReference type="NCBI Taxonomy" id="110791"/>
    <lineage>
        <taxon>Eukaryota</taxon>
        <taxon>Metazoa</taxon>
        <taxon>Ecdysozoa</taxon>
        <taxon>Arthropoda</taxon>
        <taxon>Hexapoda</taxon>
        <taxon>Insecta</taxon>
        <taxon>Pterygota</taxon>
        <taxon>Neoptera</taxon>
        <taxon>Endopterygota</taxon>
        <taxon>Lepidoptera</taxon>
        <taxon>Glossata</taxon>
        <taxon>Ditrysia</taxon>
        <taxon>Papilionoidea</taxon>
        <taxon>Papilionidae</taxon>
        <taxon>Papilioninae</taxon>
        <taxon>Iphiclides</taxon>
    </lineage>
</organism>
<proteinExistence type="predicted"/>
<gene>
    <name evidence="2" type="ORF">IPOD504_LOCUS6292</name>
</gene>
<dbReference type="EMBL" id="OW152830">
    <property type="protein sequence ID" value="CAH2048692.1"/>
    <property type="molecule type" value="Genomic_DNA"/>
</dbReference>
<evidence type="ECO:0000313" key="2">
    <source>
        <dbReference type="EMBL" id="CAH2048692.1"/>
    </source>
</evidence>
<keyword evidence="3" id="KW-1185">Reference proteome</keyword>
<reference evidence="2" key="1">
    <citation type="submission" date="2022-03" db="EMBL/GenBank/DDBJ databases">
        <authorList>
            <person name="Martin H S."/>
        </authorList>
    </citation>
    <scope>NUCLEOTIDE SEQUENCE</scope>
</reference>
<evidence type="ECO:0000313" key="3">
    <source>
        <dbReference type="Proteomes" id="UP000837857"/>
    </source>
</evidence>